<comment type="caution">
    <text evidence="2">The sequence shown here is derived from an EMBL/GenBank/DDBJ whole genome shotgun (WGS) entry which is preliminary data.</text>
</comment>
<accession>A0A699IVF2</accession>
<name>A0A699IVF2_TANCI</name>
<evidence type="ECO:0000256" key="1">
    <source>
        <dbReference type="SAM" id="MobiDB-lite"/>
    </source>
</evidence>
<reference evidence="2" key="1">
    <citation type="journal article" date="2019" name="Sci. Rep.">
        <title>Draft genome of Tanacetum cinerariifolium, the natural source of mosquito coil.</title>
        <authorList>
            <person name="Yamashiro T."/>
            <person name="Shiraishi A."/>
            <person name="Satake H."/>
            <person name="Nakayama K."/>
        </authorList>
    </citation>
    <scope>NUCLEOTIDE SEQUENCE</scope>
</reference>
<sequence>MTLCSSLKSYLTDNGQKPYLAPSSVSSAYGYGNPRKMIDIPNERRYGWDPNSQTRGVELTGSSESIAKAEEIIRDVLAKAEARGSGVVSHRLPVHRRG</sequence>
<gene>
    <name evidence="2" type="ORF">Tci_560867</name>
</gene>
<feature type="compositionally biased region" description="Polar residues" evidence="1">
    <location>
        <begin position="50"/>
        <end position="61"/>
    </location>
</feature>
<dbReference type="EMBL" id="BKCJ010337741">
    <property type="protein sequence ID" value="GEZ88894.1"/>
    <property type="molecule type" value="Genomic_DNA"/>
</dbReference>
<protein>
    <submittedName>
        <fullName evidence="2">Uncharacterized protein</fullName>
    </submittedName>
</protein>
<organism evidence="2">
    <name type="scientific">Tanacetum cinerariifolium</name>
    <name type="common">Dalmatian daisy</name>
    <name type="synonym">Chrysanthemum cinerariifolium</name>
    <dbReference type="NCBI Taxonomy" id="118510"/>
    <lineage>
        <taxon>Eukaryota</taxon>
        <taxon>Viridiplantae</taxon>
        <taxon>Streptophyta</taxon>
        <taxon>Embryophyta</taxon>
        <taxon>Tracheophyta</taxon>
        <taxon>Spermatophyta</taxon>
        <taxon>Magnoliopsida</taxon>
        <taxon>eudicotyledons</taxon>
        <taxon>Gunneridae</taxon>
        <taxon>Pentapetalae</taxon>
        <taxon>asterids</taxon>
        <taxon>campanulids</taxon>
        <taxon>Asterales</taxon>
        <taxon>Asteraceae</taxon>
        <taxon>Asteroideae</taxon>
        <taxon>Anthemideae</taxon>
        <taxon>Anthemidinae</taxon>
        <taxon>Tanacetum</taxon>
    </lineage>
</organism>
<proteinExistence type="predicted"/>
<feature type="region of interest" description="Disordered" evidence="1">
    <location>
        <begin position="42"/>
        <end position="61"/>
    </location>
</feature>
<evidence type="ECO:0000313" key="2">
    <source>
        <dbReference type="EMBL" id="GEZ88894.1"/>
    </source>
</evidence>
<dbReference type="AlphaFoldDB" id="A0A699IVF2"/>